<comment type="caution">
    <text evidence="6">The sequence shown here is derived from an EMBL/GenBank/DDBJ whole genome shotgun (WGS) entry which is preliminary data.</text>
</comment>
<dbReference type="EMBL" id="AABEVI010000007">
    <property type="protein sequence ID" value="EAH0218887.1"/>
    <property type="molecule type" value="Genomic_DNA"/>
</dbReference>
<reference evidence="12 13" key="2">
    <citation type="submission" date="2019-04" db="EMBL/GenBank/DDBJ databases">
        <authorList>
            <person name="Ashton P.M."/>
            <person name="Dallman T."/>
            <person name="Nair S."/>
            <person name="De Pinna E."/>
            <person name="Peters T."/>
            <person name="Grant K."/>
        </authorList>
    </citation>
    <scope>NUCLEOTIDE SEQUENCE [LARGE SCALE GENOMIC DNA]</scope>
    <source>
        <strain evidence="4 15">429821</strain>
        <strain evidence="8 13">562417</strain>
        <strain evidence="10 14">562428</strain>
        <strain evidence="6 12">563356</strain>
    </source>
</reference>
<dbReference type="InterPro" id="IPR014054">
    <property type="entry name" value="Phage_regulatory_Rha"/>
</dbReference>
<evidence type="ECO:0000313" key="2">
    <source>
        <dbReference type="EMBL" id="EAG6170564.1"/>
    </source>
</evidence>
<dbReference type="EMBL" id="AAANYR010000008">
    <property type="protein sequence ID" value="EAD5787567.1"/>
    <property type="molecule type" value="Genomic_DNA"/>
</dbReference>
<organism evidence="6 12">
    <name type="scientific">Listeria monocytogenes</name>
    <dbReference type="NCBI Taxonomy" id="1639"/>
    <lineage>
        <taxon>Bacteria</taxon>
        <taxon>Bacillati</taxon>
        <taxon>Bacillota</taxon>
        <taxon>Bacilli</taxon>
        <taxon>Bacillales</taxon>
        <taxon>Listeriaceae</taxon>
        <taxon>Listeria</taxon>
    </lineage>
</organism>
<evidence type="ECO:0000313" key="10">
    <source>
        <dbReference type="EMBL" id="EAH3127627.1"/>
    </source>
</evidence>
<proteinExistence type="predicted"/>
<dbReference type="EMBL" id="AABEQV010000007">
    <property type="protein sequence ID" value="EAG9857575.1"/>
    <property type="molecule type" value="Genomic_DNA"/>
</dbReference>
<dbReference type="Proteomes" id="UP000548826">
    <property type="component" value="Unassembled WGS sequence"/>
</dbReference>
<evidence type="ECO:0000313" key="16">
    <source>
        <dbReference type="Proteomes" id="UP000566721"/>
    </source>
</evidence>
<sequence>MKEVISKNEYGIFADSHDTARVDSLYVAQYFEKKHKNVLRAIENIISVDSGVSREFARLNFEPITYVDQLGRKQRAFALTRDGFMILTMGFTGKKAMKIKEFYIALFNKMEETIKRRVTLRMEYPLLTDNITLLHENPRPHHYSNEANMLNKIVTGMSAKEYKLKNGIPLEKSSIRPFLTDKEREQLDILQRIDTGLLLSIPDYQERKQKLEWYYMKMLKED</sequence>
<evidence type="ECO:0000313" key="12">
    <source>
        <dbReference type="Proteomes" id="UP000517258"/>
    </source>
</evidence>
<dbReference type="EMBL" id="AABCVX010000008">
    <property type="protein sequence ID" value="EAG6170564.1"/>
    <property type="molecule type" value="Genomic_DNA"/>
</dbReference>
<dbReference type="Proteomes" id="UP000525068">
    <property type="component" value="Unassembled WGS sequence"/>
</dbReference>
<reference evidence="2 16" key="1">
    <citation type="submission" date="2018-06" db="EMBL/GenBank/DDBJ databases">
        <authorList>
            <consortium name="GenomeTrakr: Next Generation Sequencing Network for Food Pathogen Tracability"/>
        </authorList>
    </citation>
    <scope>NUCLEOTIDE SEQUENCE [LARGE SCALE GENOMIC DNA]</scope>
    <source>
        <strain evidence="1 11">FDA00013853</strain>
        <strain evidence="2 16">FLAG-38921</strain>
    </source>
</reference>
<name>A0A458YPU5_LISMN</name>
<evidence type="ECO:0000313" key="11">
    <source>
        <dbReference type="Proteomes" id="UP000344343"/>
    </source>
</evidence>
<evidence type="ECO:0000313" key="1">
    <source>
        <dbReference type="EMBL" id="EAD5787567.1"/>
    </source>
</evidence>
<evidence type="ECO:0000313" key="15">
    <source>
        <dbReference type="Proteomes" id="UP000548826"/>
    </source>
</evidence>
<evidence type="ECO:0000313" key="13">
    <source>
        <dbReference type="Proteomes" id="UP000525068"/>
    </source>
</evidence>
<protein>
    <submittedName>
        <fullName evidence="6">Transcriptional regulator</fullName>
    </submittedName>
</protein>
<dbReference type="AlphaFoldDB" id="A0A458YPU5"/>
<dbReference type="EMBL" id="AABGFX010000007">
    <property type="protein sequence ID" value="EAH3127627.1"/>
    <property type="molecule type" value="Genomic_DNA"/>
</dbReference>
<evidence type="ECO:0000313" key="9">
    <source>
        <dbReference type="EMBL" id="EAH1617027.1"/>
    </source>
</evidence>
<dbReference type="EMBL" id="AABEVI010000051">
    <property type="protein sequence ID" value="EAH0219938.1"/>
    <property type="molecule type" value="Genomic_DNA"/>
</dbReference>
<dbReference type="EMBL" id="AABFMV010000007">
    <property type="protein sequence ID" value="EAH1615742.1"/>
    <property type="molecule type" value="Genomic_DNA"/>
</dbReference>
<accession>A0A458YPU5</accession>
<evidence type="ECO:0000313" key="3">
    <source>
        <dbReference type="EMBL" id="EAG6170791.1"/>
    </source>
</evidence>
<dbReference type="Proteomes" id="UP000344343">
    <property type="component" value="Unassembled WGS sequence"/>
</dbReference>
<dbReference type="Proteomes" id="UP000517258">
    <property type="component" value="Unassembled WGS sequence"/>
</dbReference>
<dbReference type="RefSeq" id="WP_064034156.1">
    <property type="nucleotide sequence ID" value="NZ_CAAVEO010000005.1"/>
</dbReference>
<dbReference type="NCBIfam" id="TIGR02681">
    <property type="entry name" value="phage_pRha"/>
    <property type="match status" value="1"/>
</dbReference>
<dbReference type="EMBL" id="AABFMV010000039">
    <property type="protein sequence ID" value="EAH1617027.1"/>
    <property type="molecule type" value="Genomic_DNA"/>
</dbReference>
<dbReference type="Pfam" id="PF09669">
    <property type="entry name" value="Phage_pRha"/>
    <property type="match status" value="1"/>
</dbReference>
<evidence type="ECO:0000313" key="6">
    <source>
        <dbReference type="EMBL" id="EAH0218887.1"/>
    </source>
</evidence>
<dbReference type="EMBL" id="AABEQV010000042">
    <property type="protein sequence ID" value="EAG9858650.1"/>
    <property type="molecule type" value="Genomic_DNA"/>
</dbReference>
<gene>
    <name evidence="8" type="ORF">D4271_10005</name>
    <name evidence="9" type="ORF">D4271_16640</name>
    <name evidence="4" type="ORF">D4C60_11270</name>
    <name evidence="5" type="ORF">D4C60_16800</name>
    <name evidence="6" type="ORF">D4D89_11210</name>
    <name evidence="7" type="ORF">D4D89_16680</name>
    <name evidence="10" type="ORF">D5M70_09940</name>
    <name evidence="2" type="ORF">DCT16_14385</name>
    <name evidence="3" type="ORF">DCT16_15570</name>
    <name evidence="1" type="ORF">EX365_13460</name>
</gene>
<evidence type="ECO:0000313" key="7">
    <source>
        <dbReference type="EMBL" id="EAH0219938.1"/>
    </source>
</evidence>
<dbReference type="Proteomes" id="UP000529135">
    <property type="component" value="Unassembled WGS sequence"/>
</dbReference>
<evidence type="ECO:0000313" key="14">
    <source>
        <dbReference type="Proteomes" id="UP000529135"/>
    </source>
</evidence>
<evidence type="ECO:0000313" key="8">
    <source>
        <dbReference type="EMBL" id="EAH1615742.1"/>
    </source>
</evidence>
<evidence type="ECO:0000313" key="4">
    <source>
        <dbReference type="EMBL" id="EAG9857575.1"/>
    </source>
</evidence>
<dbReference type="EMBL" id="AABCVX010000020">
    <property type="protein sequence ID" value="EAG6170791.1"/>
    <property type="molecule type" value="Genomic_DNA"/>
</dbReference>
<evidence type="ECO:0000313" key="5">
    <source>
        <dbReference type="EMBL" id="EAG9858650.1"/>
    </source>
</evidence>
<dbReference type="Proteomes" id="UP000566721">
    <property type="component" value="Unassembled WGS sequence"/>
</dbReference>